<protein>
    <recommendedName>
        <fullName evidence="2">Carboxypeptidase regulatory-like domain-containing protein</fullName>
    </recommendedName>
</protein>
<organism evidence="1">
    <name type="scientific">Desulfobacca acetoxidans</name>
    <dbReference type="NCBI Taxonomy" id="60893"/>
    <lineage>
        <taxon>Bacteria</taxon>
        <taxon>Pseudomonadati</taxon>
        <taxon>Thermodesulfobacteriota</taxon>
        <taxon>Desulfobaccia</taxon>
        <taxon>Desulfobaccales</taxon>
        <taxon>Desulfobaccaceae</taxon>
        <taxon>Desulfobacca</taxon>
    </lineage>
</organism>
<proteinExistence type="predicted"/>
<name>A0A7C5AMU2_9BACT</name>
<evidence type="ECO:0008006" key="2">
    <source>
        <dbReference type="Google" id="ProtNLM"/>
    </source>
</evidence>
<dbReference type="AlphaFoldDB" id="A0A7C5AMU2"/>
<reference evidence="1" key="1">
    <citation type="journal article" date="2020" name="mSystems">
        <title>Genome- and Community-Level Interaction Insights into Carbon Utilization and Element Cycling Functions of Hydrothermarchaeota in Hydrothermal Sediment.</title>
        <authorList>
            <person name="Zhou Z."/>
            <person name="Liu Y."/>
            <person name="Xu W."/>
            <person name="Pan J."/>
            <person name="Luo Z.H."/>
            <person name="Li M."/>
        </authorList>
    </citation>
    <scope>NUCLEOTIDE SEQUENCE [LARGE SCALE GENOMIC DNA]</scope>
    <source>
        <strain evidence="1">SpSt-853</strain>
    </source>
</reference>
<dbReference type="EMBL" id="DTKJ01000070">
    <property type="protein sequence ID" value="HGZ12566.1"/>
    <property type="molecule type" value="Genomic_DNA"/>
</dbReference>
<evidence type="ECO:0000313" key="1">
    <source>
        <dbReference type="EMBL" id="HGZ12566.1"/>
    </source>
</evidence>
<accession>A0A7C5AMU2</accession>
<sequence>MILIICAFSIPALAHRVLIFAYTEGDTVHTESRFMPNAPVRQGKILVMEAKTDKVLLTGQTDDQGKFSFKMPPEAAAQKMDLKIVVEAAMGHRAEWLLKAK</sequence>
<comment type="caution">
    <text evidence="1">The sequence shown here is derived from an EMBL/GenBank/DDBJ whole genome shotgun (WGS) entry which is preliminary data.</text>
</comment>
<gene>
    <name evidence="1" type="ORF">ENW48_10190</name>
</gene>